<feature type="region of interest" description="Disordered" evidence="6">
    <location>
        <begin position="532"/>
        <end position="569"/>
    </location>
</feature>
<feature type="chain" id="PRO_5007283792" evidence="7">
    <location>
        <begin position="19"/>
        <end position="569"/>
    </location>
</feature>
<dbReference type="InterPro" id="IPR024079">
    <property type="entry name" value="MetalloPept_cat_dom_sf"/>
</dbReference>
<dbReference type="PANTHER" id="PTHR11905:SF159">
    <property type="entry name" value="ADAM METALLOPROTEASE"/>
    <property type="match status" value="1"/>
</dbReference>
<sequence length="569" mass="63750">NTMYLFSVFLLWIPTINGLDEPKLVYPRQLEERSSDGAMVMRVHDELTLNLRKTSVAAAELRVLTEENGKPVTHIYNGEEIERDLYEDEDKIATVTVTKDESGVYMNGLVGRKHRIEPVPLEERSEGGVVAHKIYEIEQPEMLDRTLRHTEKEETPVISERMNNPWTPVPDEVPIELFIVADGTHHSHFRSNQELLLYICVMANSVGLRYKAARDPRISLLVTGVEMPKTEPYAELYPKNPNYMEADVTVRQFSSYAYGNRARYGYPDVVYLMTRRDVYSVSGGKANVLVAGIGFVSSVCTESFVALGEDKPGMYTGMHTLTHELAHVLGSEHDGEGPKSAGHPGAKSCSWDNGNIMSYIDKGPSHHQFSWCSLQQMQYVIRKAGPSCWKVRGQGHVLPGAYPGMLVSQMLYCREVVNDPGANIESYSIVQESCKIRCVFYKWQKVVLPNRRESYQKLRYYQLGNALDYTICAASKVCLQGICVKKPNDTAEATTPESIPSTIRPSNDSQTIPTVASTQCACDCSTAVTLQPQSSARRKSSDRNSRNNPSVRYGRLGQFYRTAGSGNSR</sequence>
<dbReference type="Gene3D" id="3.40.390.10">
    <property type="entry name" value="Collagenase (Catalytic Domain)"/>
    <property type="match status" value="1"/>
</dbReference>
<comment type="caution">
    <text evidence="5">Lacks conserved residue(s) required for the propagation of feature annotation.</text>
</comment>
<evidence type="ECO:0000256" key="7">
    <source>
        <dbReference type="SAM" id="SignalP"/>
    </source>
</evidence>
<feature type="region of interest" description="Disordered" evidence="6">
    <location>
        <begin position="490"/>
        <end position="511"/>
    </location>
</feature>
<evidence type="ECO:0000256" key="4">
    <source>
        <dbReference type="ARBA" id="ARBA00023049"/>
    </source>
</evidence>
<keyword evidence="1 9" id="KW-0645">Protease</keyword>
<name>A0A131XGX4_9ACAR</name>
<feature type="non-terminal residue" evidence="9">
    <location>
        <position position="1"/>
    </location>
</feature>
<feature type="binding site" evidence="5">
    <location>
        <position position="327"/>
    </location>
    <ligand>
        <name>Zn(2+)</name>
        <dbReference type="ChEBI" id="CHEBI:29105"/>
        <note>catalytic</note>
    </ligand>
</feature>
<organism evidence="9">
    <name type="scientific">Hyalomma excavatum</name>
    <dbReference type="NCBI Taxonomy" id="257692"/>
    <lineage>
        <taxon>Eukaryota</taxon>
        <taxon>Metazoa</taxon>
        <taxon>Ecdysozoa</taxon>
        <taxon>Arthropoda</taxon>
        <taxon>Chelicerata</taxon>
        <taxon>Arachnida</taxon>
        <taxon>Acari</taxon>
        <taxon>Parasitiformes</taxon>
        <taxon>Ixodida</taxon>
        <taxon>Ixodoidea</taxon>
        <taxon>Ixodidae</taxon>
        <taxon>Hyalomminae</taxon>
        <taxon>Hyalomma</taxon>
    </lineage>
</organism>
<dbReference type="CDD" id="cd04272">
    <property type="entry name" value="ZnMc_salivary_gland_MPs"/>
    <property type="match status" value="1"/>
</dbReference>
<evidence type="ECO:0000256" key="1">
    <source>
        <dbReference type="ARBA" id="ARBA00022670"/>
    </source>
</evidence>
<dbReference type="InterPro" id="IPR034030">
    <property type="entry name" value="ZnMc_salivary_gland_MPs"/>
</dbReference>
<dbReference type="GO" id="GO:0006509">
    <property type="term" value="P:membrane protein ectodomain proteolysis"/>
    <property type="evidence" value="ECO:0007669"/>
    <property type="project" value="TreeGrafter"/>
</dbReference>
<feature type="domain" description="Peptidase M12B" evidence="8">
    <location>
        <begin position="173"/>
        <end position="393"/>
    </location>
</feature>
<evidence type="ECO:0000313" key="9">
    <source>
        <dbReference type="EMBL" id="JAP66373.1"/>
    </source>
</evidence>
<dbReference type="GO" id="GO:0004222">
    <property type="term" value="F:metalloendopeptidase activity"/>
    <property type="evidence" value="ECO:0007669"/>
    <property type="project" value="InterPro"/>
</dbReference>
<dbReference type="InterPro" id="IPR001590">
    <property type="entry name" value="Peptidase_M12B"/>
</dbReference>
<evidence type="ECO:0000256" key="2">
    <source>
        <dbReference type="ARBA" id="ARBA00022801"/>
    </source>
</evidence>
<protein>
    <submittedName>
        <fullName evidence="9">Putative secreted metalloprotease</fullName>
    </submittedName>
</protein>
<feature type="binding site" evidence="5">
    <location>
        <position position="323"/>
    </location>
    <ligand>
        <name>Zn(2+)</name>
        <dbReference type="ChEBI" id="CHEBI:29105"/>
        <note>catalytic</note>
    </ligand>
</feature>
<keyword evidence="4 9" id="KW-0482">Metalloprotease</keyword>
<evidence type="ECO:0000256" key="3">
    <source>
        <dbReference type="ARBA" id="ARBA00022833"/>
    </source>
</evidence>
<dbReference type="PANTHER" id="PTHR11905">
    <property type="entry name" value="ADAM A DISINTEGRIN AND METALLOPROTEASE DOMAIN"/>
    <property type="match status" value="1"/>
</dbReference>
<evidence type="ECO:0000259" key="8">
    <source>
        <dbReference type="PROSITE" id="PS50215"/>
    </source>
</evidence>
<keyword evidence="7" id="KW-0732">Signal</keyword>
<feature type="binding site" evidence="5">
    <location>
        <position position="333"/>
    </location>
    <ligand>
        <name>Zn(2+)</name>
        <dbReference type="ChEBI" id="CHEBI:29105"/>
        <note>catalytic</note>
    </ligand>
</feature>
<reference evidence="9" key="1">
    <citation type="journal article" date="2017" name="Ticks Tick Borne Dis.">
        <title>An insight into the sialome of Hyalomma excavatum.</title>
        <authorList>
            <person name="Ribeiro J.M."/>
            <person name="Slovak M."/>
            <person name="Francischetti I.M."/>
        </authorList>
    </citation>
    <scope>NUCLEOTIDE SEQUENCE</scope>
    <source>
        <strain evidence="9">Samish</strain>
        <tissue evidence="9">Salivary glands</tissue>
    </source>
</reference>
<feature type="compositionally biased region" description="Polar residues" evidence="6">
    <location>
        <begin position="491"/>
        <end position="511"/>
    </location>
</feature>
<evidence type="ECO:0000256" key="5">
    <source>
        <dbReference type="PROSITE-ProRule" id="PRU00276"/>
    </source>
</evidence>
<keyword evidence="2" id="KW-0378">Hydrolase</keyword>
<dbReference type="PROSITE" id="PS50215">
    <property type="entry name" value="ADAM_MEPRO"/>
    <property type="match status" value="1"/>
</dbReference>
<feature type="signal peptide" evidence="7">
    <location>
        <begin position="1"/>
        <end position="18"/>
    </location>
</feature>
<dbReference type="SUPFAM" id="SSF55486">
    <property type="entry name" value="Metalloproteases ('zincins'), catalytic domain"/>
    <property type="match status" value="1"/>
</dbReference>
<dbReference type="AlphaFoldDB" id="A0A131XGX4"/>
<evidence type="ECO:0000256" key="6">
    <source>
        <dbReference type="SAM" id="MobiDB-lite"/>
    </source>
</evidence>
<keyword evidence="5" id="KW-0479">Metal-binding</keyword>
<keyword evidence="3 5" id="KW-0862">Zinc</keyword>
<dbReference type="Pfam" id="PF01421">
    <property type="entry name" value="Reprolysin"/>
    <property type="match status" value="1"/>
</dbReference>
<accession>A0A131XGX4</accession>
<dbReference type="EMBL" id="GEFH01002208">
    <property type="protein sequence ID" value="JAP66373.1"/>
    <property type="molecule type" value="mRNA"/>
</dbReference>
<proteinExistence type="evidence at transcript level"/>
<dbReference type="GO" id="GO:0046872">
    <property type="term" value="F:metal ion binding"/>
    <property type="evidence" value="ECO:0007669"/>
    <property type="project" value="UniProtKB-KW"/>
</dbReference>
<feature type="active site" evidence="5">
    <location>
        <position position="324"/>
    </location>
</feature>